<reference evidence="8 9" key="1">
    <citation type="submission" date="2024-04" db="EMBL/GenBank/DDBJ databases">
        <title>Draft genome sequence of Thalassolituus maritimus NBRC 116585.</title>
        <authorList>
            <person name="Miyakawa T."/>
            <person name="Kusuya Y."/>
            <person name="Miura T."/>
        </authorList>
    </citation>
    <scope>NUCLEOTIDE SEQUENCE [LARGE SCALE GENOMIC DNA]</scope>
    <source>
        <strain evidence="8 9">5NW40-0001</strain>
    </source>
</reference>
<keyword evidence="5" id="KW-0949">S-adenosyl-L-methionine</keyword>
<keyword evidence="1" id="KW-0963">Cytoplasm</keyword>
<dbReference type="Pfam" id="PF05175">
    <property type="entry name" value="MTS"/>
    <property type="match status" value="1"/>
</dbReference>
<evidence type="ECO:0000259" key="7">
    <source>
        <dbReference type="Pfam" id="PF26049"/>
    </source>
</evidence>
<dbReference type="EMBL" id="BAABWH010000006">
    <property type="protein sequence ID" value="GAA6146226.1"/>
    <property type="molecule type" value="Genomic_DNA"/>
</dbReference>
<evidence type="ECO:0000313" key="8">
    <source>
        <dbReference type="EMBL" id="GAA6146226.1"/>
    </source>
</evidence>
<dbReference type="InterPro" id="IPR007848">
    <property type="entry name" value="Small_mtfrase_dom"/>
</dbReference>
<keyword evidence="3" id="KW-0489">Methyltransferase</keyword>
<evidence type="ECO:0000256" key="3">
    <source>
        <dbReference type="ARBA" id="ARBA00022603"/>
    </source>
</evidence>
<dbReference type="PROSITE" id="PS00092">
    <property type="entry name" value="N6_MTASE"/>
    <property type="match status" value="1"/>
</dbReference>
<dbReference type="InterPro" id="IPR046977">
    <property type="entry name" value="RsmC/RlmG"/>
</dbReference>
<accession>A0ABQ0A1F0</accession>
<evidence type="ECO:0000256" key="2">
    <source>
        <dbReference type="ARBA" id="ARBA00022552"/>
    </source>
</evidence>
<dbReference type="PANTHER" id="PTHR47816">
    <property type="entry name" value="RIBOSOMAL RNA SMALL SUBUNIT METHYLTRANSFERASE C"/>
    <property type="match status" value="1"/>
</dbReference>
<dbReference type="SUPFAM" id="SSF53335">
    <property type="entry name" value="S-adenosyl-L-methionine-dependent methyltransferases"/>
    <property type="match status" value="1"/>
</dbReference>
<comment type="caution">
    <text evidence="8">The sequence shown here is derived from an EMBL/GenBank/DDBJ whole genome shotgun (WGS) entry which is preliminary data.</text>
</comment>
<evidence type="ECO:0000313" key="9">
    <source>
        <dbReference type="Proteomes" id="UP001481413"/>
    </source>
</evidence>
<organism evidence="8 9">
    <name type="scientific">Thalassolituus maritimus</name>
    <dbReference type="NCBI Taxonomy" id="484498"/>
    <lineage>
        <taxon>Bacteria</taxon>
        <taxon>Pseudomonadati</taxon>
        <taxon>Pseudomonadota</taxon>
        <taxon>Gammaproteobacteria</taxon>
        <taxon>Oceanospirillales</taxon>
        <taxon>Oceanospirillaceae</taxon>
        <taxon>Thalassolituus</taxon>
    </lineage>
</organism>
<keyword evidence="4" id="KW-0808">Transferase</keyword>
<evidence type="ECO:0000256" key="5">
    <source>
        <dbReference type="ARBA" id="ARBA00022691"/>
    </source>
</evidence>
<dbReference type="RefSeq" id="WP_353295432.1">
    <property type="nucleotide sequence ID" value="NZ_BAABWH010000006.1"/>
</dbReference>
<protein>
    <submittedName>
        <fullName evidence="8">23S rRNA (Guanine(1835)-N(2))-methyltransferase RlmG</fullName>
    </submittedName>
</protein>
<evidence type="ECO:0000256" key="4">
    <source>
        <dbReference type="ARBA" id="ARBA00022679"/>
    </source>
</evidence>
<evidence type="ECO:0000256" key="1">
    <source>
        <dbReference type="ARBA" id="ARBA00022490"/>
    </source>
</evidence>
<proteinExistence type="predicted"/>
<gene>
    <name evidence="8" type="primary">rlmG</name>
    <name evidence="8" type="ORF">NBRC116585_23440</name>
</gene>
<keyword evidence="9" id="KW-1185">Reference proteome</keyword>
<dbReference type="InterPro" id="IPR058679">
    <property type="entry name" value="RlmG_N"/>
</dbReference>
<dbReference type="Gene3D" id="3.40.50.150">
    <property type="entry name" value="Vaccinia Virus protein VP39"/>
    <property type="match status" value="2"/>
</dbReference>
<feature type="domain" description="Methyltransferase small" evidence="6">
    <location>
        <begin position="196"/>
        <end position="360"/>
    </location>
</feature>
<dbReference type="PANTHER" id="PTHR47816:SF5">
    <property type="entry name" value="RIBOSOMAL RNA LARGE SUBUNIT METHYLTRANSFERASE G"/>
    <property type="match status" value="1"/>
</dbReference>
<dbReference type="InterPro" id="IPR029063">
    <property type="entry name" value="SAM-dependent_MTases_sf"/>
</dbReference>
<feature type="domain" description="RlmG N-terminal" evidence="7">
    <location>
        <begin position="5"/>
        <end position="176"/>
    </location>
</feature>
<dbReference type="Proteomes" id="UP001481413">
    <property type="component" value="Unassembled WGS sequence"/>
</dbReference>
<dbReference type="CDD" id="cd02440">
    <property type="entry name" value="AdoMet_MTases"/>
    <property type="match status" value="1"/>
</dbReference>
<keyword evidence="2" id="KW-0698">rRNA processing</keyword>
<dbReference type="Pfam" id="PF26049">
    <property type="entry name" value="RLMG_N"/>
    <property type="match status" value="1"/>
</dbReference>
<sequence length="364" mass="40040">MPQWPATNLSLNCFPSVPASVGLPWDAADEYLLRELPATDENAAPSPWLILNDRHGALATATEPAHWWADSYCARVATERNCRENNRKTPVFIDTADLASLSGTAPSTPVVLIRIPKQKDQLADQLHAIGRIAPNARVLLAGMAKHIPIPLLNWLEDVADTYRQGPVVKKARFVEITGLSGFEATAMKHYVINDFRFDAPAGVFCSDRPDPGAQVILQHLPTGVRGVICDLGCGNGILTAHLSRSNPDATIIATDDSQLAANAAKANMERNGIHADVRHGNILSAVDEPLDLIVCNPPFHDGHKQLTNIAEDMFRQAQQQLNKGGKLMVVANRHLPYSKTLNRLFKRVELISNDRRFNVYDCYL</sequence>
<evidence type="ECO:0000259" key="6">
    <source>
        <dbReference type="Pfam" id="PF05175"/>
    </source>
</evidence>
<dbReference type="InterPro" id="IPR002052">
    <property type="entry name" value="DNA_methylase_N6_adenine_CS"/>
</dbReference>
<name>A0ABQ0A1F0_9GAMM</name>